<evidence type="ECO:0000313" key="2">
    <source>
        <dbReference type="EMBL" id="KAA1376344.1"/>
    </source>
</evidence>
<dbReference type="RefSeq" id="WP_129184285.1">
    <property type="nucleotide sequence ID" value="NZ_JAGIOG010000001.1"/>
</dbReference>
<name>A0A641AN42_9ACTN</name>
<dbReference type="Proteomes" id="UP001515100">
    <property type="component" value="Unassembled WGS sequence"/>
</dbReference>
<evidence type="ECO:0000313" key="3">
    <source>
        <dbReference type="Proteomes" id="UP001515100"/>
    </source>
</evidence>
<proteinExistence type="predicted"/>
<sequence>MTPDIQLKPVVIGLAVSAAILAGVFTAGAVLGDDPRPPSASPSPTTPDSPWATAHRSIGERCDDVLTRGGPRVSEQTADADREYMTEQLMGGPPDTGDIRSVGLSSCGDLPVVSVGVRHDRVRIPAIAPGGTPVVVFRELPIVAF</sequence>
<comment type="caution">
    <text evidence="2">The sequence shown here is derived from an EMBL/GenBank/DDBJ whole genome shotgun (WGS) entry which is preliminary data.</text>
</comment>
<protein>
    <submittedName>
        <fullName evidence="2">Uncharacterized protein</fullName>
    </submittedName>
</protein>
<accession>A0A641AN42</accession>
<feature type="region of interest" description="Disordered" evidence="1">
    <location>
        <begin position="33"/>
        <end position="54"/>
    </location>
</feature>
<organism evidence="2 3">
    <name type="scientific">Aeromicrobium fastidiosum</name>
    <dbReference type="NCBI Taxonomy" id="52699"/>
    <lineage>
        <taxon>Bacteria</taxon>
        <taxon>Bacillati</taxon>
        <taxon>Actinomycetota</taxon>
        <taxon>Actinomycetes</taxon>
        <taxon>Propionibacteriales</taxon>
        <taxon>Nocardioidaceae</taxon>
        <taxon>Aeromicrobium</taxon>
    </lineage>
</organism>
<dbReference type="AlphaFoldDB" id="A0A641AN42"/>
<gene>
    <name evidence="2" type="ORF">ESP62_012990</name>
</gene>
<dbReference type="EMBL" id="SDPP02000003">
    <property type="protein sequence ID" value="KAA1376344.1"/>
    <property type="molecule type" value="Genomic_DNA"/>
</dbReference>
<reference evidence="2" key="1">
    <citation type="submission" date="2019-09" db="EMBL/GenBank/DDBJ databases">
        <authorList>
            <person name="Li J."/>
        </authorList>
    </citation>
    <scope>NUCLEOTIDE SEQUENCE [LARGE SCALE GENOMIC DNA]</scope>
    <source>
        <strain evidence="2">NRBC 14897</strain>
    </source>
</reference>
<feature type="compositionally biased region" description="Pro residues" evidence="1">
    <location>
        <begin position="37"/>
        <end position="47"/>
    </location>
</feature>
<evidence type="ECO:0000256" key="1">
    <source>
        <dbReference type="SAM" id="MobiDB-lite"/>
    </source>
</evidence>
<keyword evidence="3" id="KW-1185">Reference proteome</keyword>